<dbReference type="PROSITE" id="PS51725">
    <property type="entry name" value="ABM"/>
    <property type="match status" value="1"/>
</dbReference>
<name>A0AAW4PJD3_9EURY</name>
<dbReference type="InterPro" id="IPR050744">
    <property type="entry name" value="AI-2_Isomerase_LsrG"/>
</dbReference>
<dbReference type="RefSeq" id="WP_220582662.1">
    <property type="nucleotide sequence ID" value="NZ_RKLT01000037.1"/>
</dbReference>
<dbReference type="InterPro" id="IPR011008">
    <property type="entry name" value="Dimeric_a/b-barrel"/>
</dbReference>
<keyword evidence="2" id="KW-0560">Oxidoreductase</keyword>
<protein>
    <submittedName>
        <fullName evidence="2">Antibiotic biosynthesis monooxygenase</fullName>
    </submittedName>
</protein>
<dbReference type="PANTHER" id="PTHR33336">
    <property type="entry name" value="QUINOL MONOOXYGENASE YGIN-RELATED"/>
    <property type="match status" value="1"/>
</dbReference>
<gene>
    <name evidence="2" type="ORF">EGH23_24780</name>
</gene>
<evidence type="ECO:0000259" key="1">
    <source>
        <dbReference type="PROSITE" id="PS51725"/>
    </source>
</evidence>
<comment type="caution">
    <text evidence="2">The sequence shown here is derived from an EMBL/GenBank/DDBJ whole genome shotgun (WGS) entry which is preliminary data.</text>
</comment>
<keyword evidence="2" id="KW-0503">Monooxygenase</keyword>
<dbReference type="Proteomes" id="UP001430455">
    <property type="component" value="Unassembled WGS sequence"/>
</dbReference>
<reference evidence="2 3" key="1">
    <citation type="submission" date="2021-06" db="EMBL/GenBank/DDBJ databases">
        <title>Halomicroarcula sp. a new haloarchaeum isolated from saline soil.</title>
        <authorList>
            <person name="Duran-Viseras A."/>
            <person name="Sanchez-Porro C."/>
            <person name="Ventosa A."/>
        </authorList>
    </citation>
    <scope>NUCLEOTIDE SEQUENCE [LARGE SCALE GENOMIC DNA]</scope>
    <source>
        <strain evidence="2 3">F27</strain>
    </source>
</reference>
<dbReference type="InterPro" id="IPR007138">
    <property type="entry name" value="ABM_dom"/>
</dbReference>
<dbReference type="AlphaFoldDB" id="A0AAW4PJD3"/>
<sequence>MLVVHAAFPIAVEHHDRATELIRELAEHSREEEGIIEYRVATDVDDENLFRFFEQYEDEAAFEAHAESDHFERFEAELPKLLAGEPEVTRFEVDSATDVEL</sequence>
<keyword evidence="3" id="KW-1185">Reference proteome</keyword>
<dbReference type="SUPFAM" id="SSF54909">
    <property type="entry name" value="Dimeric alpha+beta barrel"/>
    <property type="match status" value="1"/>
</dbReference>
<evidence type="ECO:0000313" key="2">
    <source>
        <dbReference type="EMBL" id="MBX0298084.1"/>
    </source>
</evidence>
<dbReference type="Pfam" id="PF03992">
    <property type="entry name" value="ABM"/>
    <property type="match status" value="1"/>
</dbReference>
<dbReference type="Gene3D" id="3.30.70.100">
    <property type="match status" value="1"/>
</dbReference>
<organism evidence="2 3">
    <name type="scientific">Haloarcula nitratireducens</name>
    <dbReference type="NCBI Taxonomy" id="2487749"/>
    <lineage>
        <taxon>Archaea</taxon>
        <taxon>Methanobacteriati</taxon>
        <taxon>Methanobacteriota</taxon>
        <taxon>Stenosarchaea group</taxon>
        <taxon>Halobacteria</taxon>
        <taxon>Halobacteriales</taxon>
        <taxon>Haloarculaceae</taxon>
        <taxon>Haloarcula</taxon>
    </lineage>
</organism>
<feature type="domain" description="ABM" evidence="1">
    <location>
        <begin position="2"/>
        <end position="91"/>
    </location>
</feature>
<dbReference type="GO" id="GO:0004497">
    <property type="term" value="F:monooxygenase activity"/>
    <property type="evidence" value="ECO:0007669"/>
    <property type="project" value="UniProtKB-KW"/>
</dbReference>
<dbReference type="EMBL" id="RKLT01000037">
    <property type="protein sequence ID" value="MBX0298084.1"/>
    <property type="molecule type" value="Genomic_DNA"/>
</dbReference>
<dbReference type="PANTHER" id="PTHR33336:SF15">
    <property type="entry name" value="ABM DOMAIN-CONTAINING PROTEIN"/>
    <property type="match status" value="1"/>
</dbReference>
<proteinExistence type="predicted"/>
<accession>A0AAW4PJD3</accession>
<evidence type="ECO:0000313" key="3">
    <source>
        <dbReference type="Proteomes" id="UP001430455"/>
    </source>
</evidence>